<feature type="transmembrane region" description="Helical" evidence="10">
    <location>
        <begin position="409"/>
        <end position="427"/>
    </location>
</feature>
<comment type="similarity">
    <text evidence="3">Belongs to the CPA3 antiporters (TC 2.A.63) subunit D family.</text>
</comment>
<feature type="compositionally biased region" description="Basic and acidic residues" evidence="9">
    <location>
        <begin position="533"/>
        <end position="556"/>
    </location>
</feature>
<feature type="transmembrane region" description="Helical" evidence="10">
    <location>
        <begin position="304"/>
        <end position="324"/>
    </location>
</feature>
<feature type="region of interest" description="Disordered" evidence="9">
    <location>
        <begin position="443"/>
        <end position="467"/>
    </location>
</feature>
<accession>A0A132BVC4</accession>
<protein>
    <submittedName>
        <fullName evidence="12">Na(+)/H(+) antiporter subunit D</fullName>
    </submittedName>
</protein>
<dbReference type="GO" id="GO:0005886">
    <property type="term" value="C:plasma membrane"/>
    <property type="evidence" value="ECO:0007669"/>
    <property type="project" value="UniProtKB-SubCell"/>
</dbReference>
<dbReference type="PANTHER" id="PTHR42703">
    <property type="entry name" value="NADH DEHYDROGENASE"/>
    <property type="match status" value="1"/>
</dbReference>
<comment type="subcellular location">
    <subcellularLocation>
        <location evidence="2">Cell membrane</location>
        <topology evidence="2">Multi-pass membrane protein</topology>
    </subcellularLocation>
    <subcellularLocation>
        <location evidence="8">Membrane</location>
        <topology evidence="8">Multi-pass membrane protein</topology>
    </subcellularLocation>
</comment>
<dbReference type="EMBL" id="LPUY01000076">
    <property type="protein sequence ID" value="KUP92339.1"/>
    <property type="molecule type" value="Genomic_DNA"/>
</dbReference>
<keyword evidence="5 8" id="KW-0812">Transmembrane</keyword>
<keyword evidence="4" id="KW-1003">Cell membrane</keyword>
<dbReference type="PANTHER" id="PTHR42703:SF1">
    <property type="entry name" value="NA(+)_H(+) ANTIPORTER SUBUNIT D1"/>
    <property type="match status" value="1"/>
</dbReference>
<sequence>MNHLLIAPIVLPALVAPFIIMTLRFHIDLQRIFSIASNVLLVAIALALAVQAADGTVQVYELGDWQAPFGIVLVLDRLSAMMVLLTTLLALAVNLYAVGSNWDARGQNFHPLYQFQLMGIIGAFLTGDAFNLFVFFEVLLIASYGLMIHAGGTRRFQAGVQYVVYNLLGSTLFLFALGTIYSVTGTLNMADLALRVAELPVEDSALIRVGAVMLLLVFAIKASLLPLHFWLPASYAHAPAPVAALFAIMTKVGAYAILRMFTLVFGPDVAVVSGLVGDWLLPAALLTVAVGAIGVLGAREIGRLMSFGAITSVGTLLTAIALFTPEATAAALYYTVHSTLAAAALFLVADMVRERQGGAISARPVMAQSGLISVLFFVAAIATAGMPPLSGFLGKLLILDAARTSALSVWIWAVILASSLVTIMGFARAGTLIFWKSHGLSTDDTQTTPEGDADAAPSEEDQNAAPVTPRPAALPFVALFALLAGLVALTVFAGPMSRYTTATAQDLFAPQAYIETVLANRDRPVTDAPYETTAEHKADDHSADSHGDDTATEESH</sequence>
<evidence type="ECO:0000256" key="2">
    <source>
        <dbReference type="ARBA" id="ARBA00004651"/>
    </source>
</evidence>
<keyword evidence="7 10" id="KW-0472">Membrane</keyword>
<feature type="transmembrane region" description="Helical" evidence="10">
    <location>
        <begin position="6"/>
        <end position="25"/>
    </location>
</feature>
<reference evidence="12 13" key="1">
    <citation type="submission" date="2015-12" db="EMBL/GenBank/DDBJ databases">
        <title>Genome sequence of the marine Rhodobacteraceae strain O3.65, Candidatus Tritonibacter horizontis.</title>
        <authorList>
            <person name="Poehlein A."/>
            <person name="Giebel H.A."/>
            <person name="Voget S."/>
            <person name="Brinkhoff T."/>
        </authorList>
    </citation>
    <scope>NUCLEOTIDE SEQUENCE [LARGE SCALE GENOMIC DNA]</scope>
    <source>
        <strain evidence="12 13">O3.65</strain>
    </source>
</reference>
<feature type="transmembrane region" description="Helical" evidence="10">
    <location>
        <begin position="472"/>
        <end position="493"/>
    </location>
</feature>
<dbReference type="PRINTS" id="PR01437">
    <property type="entry name" value="NUOXDRDTASE4"/>
</dbReference>
<dbReference type="PATRIC" id="fig|1768241.3.peg.2960"/>
<organism evidence="12 13">
    <name type="scientific">Tritonibacter horizontis</name>
    <dbReference type="NCBI Taxonomy" id="1768241"/>
    <lineage>
        <taxon>Bacteria</taxon>
        <taxon>Pseudomonadati</taxon>
        <taxon>Pseudomonadota</taxon>
        <taxon>Alphaproteobacteria</taxon>
        <taxon>Rhodobacterales</taxon>
        <taxon>Paracoccaceae</taxon>
        <taxon>Tritonibacter</taxon>
    </lineage>
</organism>
<evidence type="ECO:0000256" key="8">
    <source>
        <dbReference type="RuleBase" id="RU000320"/>
    </source>
</evidence>
<dbReference type="RefSeq" id="WP_068244924.1">
    <property type="nucleotide sequence ID" value="NZ_LPUY01000076.1"/>
</dbReference>
<dbReference type="OrthoDB" id="9768329at2"/>
<feature type="transmembrane region" description="Helical" evidence="10">
    <location>
        <begin position="205"/>
        <end position="231"/>
    </location>
</feature>
<evidence type="ECO:0000256" key="4">
    <source>
        <dbReference type="ARBA" id="ARBA00022475"/>
    </source>
</evidence>
<evidence type="ECO:0000259" key="11">
    <source>
        <dbReference type="Pfam" id="PF00361"/>
    </source>
</evidence>
<feature type="compositionally biased region" description="Acidic residues" evidence="9">
    <location>
        <begin position="451"/>
        <end position="462"/>
    </location>
</feature>
<evidence type="ECO:0000256" key="10">
    <source>
        <dbReference type="SAM" id="Phobius"/>
    </source>
</evidence>
<name>A0A132BVC4_9RHOB</name>
<evidence type="ECO:0000313" key="12">
    <source>
        <dbReference type="EMBL" id="KUP92339.1"/>
    </source>
</evidence>
<feature type="transmembrane region" description="Helical" evidence="10">
    <location>
        <begin position="370"/>
        <end position="389"/>
    </location>
</feature>
<evidence type="ECO:0000256" key="5">
    <source>
        <dbReference type="ARBA" id="ARBA00022692"/>
    </source>
</evidence>
<proteinExistence type="inferred from homology"/>
<evidence type="ECO:0000256" key="7">
    <source>
        <dbReference type="ARBA" id="ARBA00023136"/>
    </source>
</evidence>
<comment type="function">
    <text evidence="1">NDH-1 shuttles electrons from NADH, via FMN and iron-sulfur (Fe-S) centers, to quinones in the respiratory chain. The immediate electron acceptor for the enzyme in this species is believed to be ubiquinone. Couples the redox reaction to proton translocation (for every two electrons transferred, four hydrogen ions are translocated across the cytoplasmic membrane), and thus conserves the redox energy in a proton gradient.</text>
</comment>
<dbReference type="NCBIfam" id="NF009309">
    <property type="entry name" value="PRK12666.1"/>
    <property type="match status" value="1"/>
</dbReference>
<keyword evidence="13" id="KW-1185">Reference proteome</keyword>
<evidence type="ECO:0000313" key="13">
    <source>
        <dbReference type="Proteomes" id="UP000068382"/>
    </source>
</evidence>
<feature type="transmembrane region" description="Helical" evidence="10">
    <location>
        <begin position="78"/>
        <end position="97"/>
    </location>
</feature>
<dbReference type="InterPro" id="IPR003918">
    <property type="entry name" value="NADH_UbQ_OxRdtase"/>
</dbReference>
<feature type="region of interest" description="Disordered" evidence="9">
    <location>
        <begin position="524"/>
        <end position="556"/>
    </location>
</feature>
<feature type="domain" description="NADH:quinone oxidoreductase/Mrp antiporter transmembrane" evidence="11">
    <location>
        <begin position="128"/>
        <end position="417"/>
    </location>
</feature>
<dbReference type="InterPro" id="IPR001750">
    <property type="entry name" value="ND/Mrp_TM"/>
</dbReference>
<feature type="transmembrane region" description="Helical" evidence="10">
    <location>
        <begin position="162"/>
        <end position="185"/>
    </location>
</feature>
<gene>
    <name evidence="12" type="primary">mrpD</name>
    <name evidence="12" type="ORF">TRIHO_28270</name>
</gene>
<evidence type="ECO:0000256" key="6">
    <source>
        <dbReference type="ARBA" id="ARBA00022989"/>
    </source>
</evidence>
<dbReference type="Pfam" id="PF00361">
    <property type="entry name" value="Proton_antipo_M"/>
    <property type="match status" value="1"/>
</dbReference>
<evidence type="ECO:0000256" key="9">
    <source>
        <dbReference type="SAM" id="MobiDB-lite"/>
    </source>
</evidence>
<feature type="transmembrane region" description="Helical" evidence="10">
    <location>
        <begin position="243"/>
        <end position="267"/>
    </location>
</feature>
<feature type="transmembrane region" description="Helical" evidence="10">
    <location>
        <begin position="32"/>
        <end position="53"/>
    </location>
</feature>
<dbReference type="Proteomes" id="UP000068382">
    <property type="component" value="Unassembled WGS sequence"/>
</dbReference>
<dbReference type="GO" id="GO:0008137">
    <property type="term" value="F:NADH dehydrogenase (ubiquinone) activity"/>
    <property type="evidence" value="ECO:0007669"/>
    <property type="project" value="InterPro"/>
</dbReference>
<feature type="transmembrane region" description="Helical" evidence="10">
    <location>
        <begin position="330"/>
        <end position="349"/>
    </location>
</feature>
<keyword evidence="6 10" id="KW-1133">Transmembrane helix</keyword>
<feature type="transmembrane region" description="Helical" evidence="10">
    <location>
        <begin position="279"/>
        <end position="297"/>
    </location>
</feature>
<evidence type="ECO:0000256" key="3">
    <source>
        <dbReference type="ARBA" id="ARBA00005346"/>
    </source>
</evidence>
<comment type="caution">
    <text evidence="12">The sequence shown here is derived from an EMBL/GenBank/DDBJ whole genome shotgun (WGS) entry which is preliminary data.</text>
</comment>
<dbReference type="AlphaFoldDB" id="A0A132BVC4"/>
<evidence type="ECO:0000256" key="1">
    <source>
        <dbReference type="ARBA" id="ARBA00002378"/>
    </source>
</evidence>
<dbReference type="InterPro" id="IPR050586">
    <property type="entry name" value="CPA3_Na-H_Antiporter_D"/>
</dbReference>
<dbReference type="GO" id="GO:0042773">
    <property type="term" value="P:ATP synthesis coupled electron transport"/>
    <property type="evidence" value="ECO:0007669"/>
    <property type="project" value="InterPro"/>
</dbReference>